<organism evidence="2 3">
    <name type="scientific">Labrys wisconsinensis</name>
    <dbReference type="NCBI Taxonomy" id="425677"/>
    <lineage>
        <taxon>Bacteria</taxon>
        <taxon>Pseudomonadati</taxon>
        <taxon>Pseudomonadota</taxon>
        <taxon>Alphaproteobacteria</taxon>
        <taxon>Hyphomicrobiales</taxon>
        <taxon>Xanthobacteraceae</taxon>
        <taxon>Labrys</taxon>
    </lineage>
</organism>
<feature type="transmembrane region" description="Helical" evidence="1">
    <location>
        <begin position="36"/>
        <end position="54"/>
    </location>
</feature>
<sequence length="130" mass="14451">MRRSFLLHIGAALVVMICGLIWRLIPMGLPGFVRNYGGGVLWGAMVLLVVGAFLGESRRWWIAPLMASSIALAAELFRLYHAPGLDAFRTTLAGALLLGRVFNPWNVIAYWLGIALAWPLHVWIRTAREP</sequence>
<evidence type="ECO:0008006" key="4">
    <source>
        <dbReference type="Google" id="ProtNLM"/>
    </source>
</evidence>
<dbReference type="RefSeq" id="WP_307269852.1">
    <property type="nucleotide sequence ID" value="NZ_JAUSVX010000002.1"/>
</dbReference>
<keyword evidence="1" id="KW-0472">Membrane</keyword>
<feature type="transmembrane region" description="Helical" evidence="1">
    <location>
        <begin position="61"/>
        <end position="80"/>
    </location>
</feature>
<feature type="transmembrane region" description="Helical" evidence="1">
    <location>
        <begin position="5"/>
        <end position="24"/>
    </location>
</feature>
<comment type="caution">
    <text evidence="2">The sequence shown here is derived from an EMBL/GenBank/DDBJ whole genome shotgun (WGS) entry which is preliminary data.</text>
</comment>
<gene>
    <name evidence="2" type="ORF">QO011_001527</name>
</gene>
<name>A0ABU0J5P0_9HYPH</name>
<proteinExistence type="predicted"/>
<keyword evidence="1" id="KW-1133">Transmembrane helix</keyword>
<protein>
    <recommendedName>
        <fullName evidence="4">DUF2809 domain-containing protein</fullName>
    </recommendedName>
</protein>
<feature type="transmembrane region" description="Helical" evidence="1">
    <location>
        <begin position="107"/>
        <end position="124"/>
    </location>
</feature>
<evidence type="ECO:0000313" key="2">
    <source>
        <dbReference type="EMBL" id="MDQ0468527.1"/>
    </source>
</evidence>
<evidence type="ECO:0000256" key="1">
    <source>
        <dbReference type="SAM" id="Phobius"/>
    </source>
</evidence>
<reference evidence="2 3" key="1">
    <citation type="submission" date="2023-07" db="EMBL/GenBank/DDBJ databases">
        <title>Genomic Encyclopedia of Type Strains, Phase IV (KMG-IV): sequencing the most valuable type-strain genomes for metagenomic binning, comparative biology and taxonomic classification.</title>
        <authorList>
            <person name="Goeker M."/>
        </authorList>
    </citation>
    <scope>NUCLEOTIDE SEQUENCE [LARGE SCALE GENOMIC DNA]</scope>
    <source>
        <strain evidence="2 3">DSM 19619</strain>
    </source>
</reference>
<evidence type="ECO:0000313" key="3">
    <source>
        <dbReference type="Proteomes" id="UP001242480"/>
    </source>
</evidence>
<dbReference type="Pfam" id="PF10990">
    <property type="entry name" value="DUF2809"/>
    <property type="match status" value="1"/>
</dbReference>
<dbReference type="InterPro" id="IPR021257">
    <property type="entry name" value="DUF2809"/>
</dbReference>
<keyword evidence="1" id="KW-0812">Transmembrane</keyword>
<accession>A0ABU0J5P0</accession>
<keyword evidence="3" id="KW-1185">Reference proteome</keyword>
<dbReference type="EMBL" id="JAUSVX010000002">
    <property type="protein sequence ID" value="MDQ0468527.1"/>
    <property type="molecule type" value="Genomic_DNA"/>
</dbReference>
<dbReference type="Proteomes" id="UP001242480">
    <property type="component" value="Unassembled WGS sequence"/>
</dbReference>